<dbReference type="GO" id="GO:0046677">
    <property type="term" value="P:response to antibiotic"/>
    <property type="evidence" value="ECO:0007669"/>
    <property type="project" value="UniProtKB-KW"/>
</dbReference>
<accession>A0A1H2C4I6</accession>
<dbReference type="STRING" id="113562.SAMN04489716_5225"/>
<dbReference type="PANTHER" id="PTHR11104:SF0">
    <property type="entry name" value="SPBETA PROPHAGE-DERIVED AMINOGLYCOSIDE N(3')-ACETYLTRANSFERASE-LIKE PROTEIN YOKD"/>
    <property type="match status" value="1"/>
</dbReference>
<dbReference type="EC" id="2.3.1.-" evidence="4"/>
<evidence type="ECO:0000256" key="3">
    <source>
        <dbReference type="ARBA" id="ARBA00023315"/>
    </source>
</evidence>
<proteinExistence type="inferred from homology"/>
<keyword evidence="4" id="KW-0046">Antibiotic resistance</keyword>
<dbReference type="InterPro" id="IPR028345">
    <property type="entry name" value="Antibiotic_NAT-like"/>
</dbReference>
<dbReference type="EMBL" id="LT629758">
    <property type="protein sequence ID" value="SDT65252.1"/>
    <property type="molecule type" value="Genomic_DNA"/>
</dbReference>
<evidence type="ECO:0000313" key="6">
    <source>
        <dbReference type="Proteomes" id="UP000198688"/>
    </source>
</evidence>
<evidence type="ECO:0000256" key="1">
    <source>
        <dbReference type="ARBA" id="ARBA00006383"/>
    </source>
</evidence>
<dbReference type="AlphaFoldDB" id="A0A1H2C4I6"/>
<dbReference type="Proteomes" id="UP000198688">
    <property type="component" value="Chromosome I"/>
</dbReference>
<dbReference type="RefSeq" id="WP_172890619.1">
    <property type="nucleotide sequence ID" value="NZ_BOMJ01000014.1"/>
</dbReference>
<name>A0A1H2C4I6_9ACTN</name>
<comment type="catalytic activity">
    <reaction evidence="4">
        <text>a 2-deoxystreptamine antibiotic + acetyl-CoA = an N(3)-acetyl-2-deoxystreptamine antibiotic + CoA + H(+)</text>
        <dbReference type="Rhea" id="RHEA:12665"/>
        <dbReference type="ChEBI" id="CHEBI:15378"/>
        <dbReference type="ChEBI" id="CHEBI:57287"/>
        <dbReference type="ChEBI" id="CHEBI:57288"/>
        <dbReference type="ChEBI" id="CHEBI:57921"/>
        <dbReference type="ChEBI" id="CHEBI:77452"/>
        <dbReference type="EC" id="2.3.1.81"/>
    </reaction>
</comment>
<gene>
    <name evidence="5" type="ORF">SAMN04489716_5225</name>
</gene>
<dbReference type="InterPro" id="IPR003679">
    <property type="entry name" value="Amioglycoside_AcTrfase"/>
</dbReference>
<dbReference type="SUPFAM" id="SSF110710">
    <property type="entry name" value="TTHA0583/YokD-like"/>
    <property type="match status" value="1"/>
</dbReference>
<reference evidence="5 6" key="1">
    <citation type="submission" date="2016-10" db="EMBL/GenBank/DDBJ databases">
        <authorList>
            <person name="de Groot N.N."/>
        </authorList>
    </citation>
    <scope>NUCLEOTIDE SEQUENCE [LARGE SCALE GENOMIC DNA]</scope>
    <source>
        <strain evidence="5 6">DSM 43941</strain>
    </source>
</reference>
<evidence type="ECO:0000256" key="4">
    <source>
        <dbReference type="RuleBase" id="RU365031"/>
    </source>
</evidence>
<keyword evidence="3 4" id="KW-0012">Acyltransferase</keyword>
<dbReference type="PANTHER" id="PTHR11104">
    <property type="entry name" value="AMINOGLYCOSIDE N3-ACETYLTRANSFERASE"/>
    <property type="match status" value="1"/>
</dbReference>
<evidence type="ECO:0000256" key="2">
    <source>
        <dbReference type="ARBA" id="ARBA00022679"/>
    </source>
</evidence>
<organism evidence="5 6">
    <name type="scientific">Actinoplanes derwentensis</name>
    <dbReference type="NCBI Taxonomy" id="113562"/>
    <lineage>
        <taxon>Bacteria</taxon>
        <taxon>Bacillati</taxon>
        <taxon>Actinomycetota</taxon>
        <taxon>Actinomycetes</taxon>
        <taxon>Micromonosporales</taxon>
        <taxon>Micromonosporaceae</taxon>
        <taxon>Actinoplanes</taxon>
    </lineage>
</organism>
<dbReference type="GO" id="GO:0046353">
    <property type="term" value="F:aminoglycoside 3-N-acetyltransferase activity"/>
    <property type="evidence" value="ECO:0007669"/>
    <property type="project" value="UniProtKB-EC"/>
</dbReference>
<keyword evidence="6" id="KW-1185">Reference proteome</keyword>
<comment type="similarity">
    <text evidence="1 4">Belongs to the antibiotic N-acetyltransferase family.</text>
</comment>
<evidence type="ECO:0000313" key="5">
    <source>
        <dbReference type="EMBL" id="SDT65252.1"/>
    </source>
</evidence>
<protein>
    <recommendedName>
        <fullName evidence="4">Aminoglycoside N(3)-acetyltransferase</fullName>
        <ecNumber evidence="4">2.3.1.-</ecNumber>
    </recommendedName>
</protein>
<keyword evidence="2 4" id="KW-0808">Transferase</keyword>
<dbReference type="Pfam" id="PF02522">
    <property type="entry name" value="Antibiotic_NAT"/>
    <property type="match status" value="1"/>
</dbReference>
<sequence length="271" mass="28824">MTGEAVTHDDLVAGLTALGLPEGGLLLVHCSMRRIGRVDGGAATLLAALRTVGGPAVTIVVPAQTPDNSLTSPVYRTATAGMTGAERARYVAGMPGFDPDHTPSYGVGVFAEQIRSHPGALRSRHPQTSFAALGPEAAAVVAVHDLDCHLGERSPLGTLYRRHAMILMLGAGMAKCTALHLAEYRLGGPVPTMDYSCFMSKNGQRIPLRFSARKLNDSDFQEAGNDILRHSWAITGQVGGAEAHLLPLAPAVDQARRWFSTSRRINNEINQ</sequence>